<evidence type="ECO:0000256" key="2">
    <source>
        <dbReference type="ARBA" id="ARBA00004496"/>
    </source>
</evidence>
<dbReference type="InterPro" id="IPR005605">
    <property type="entry name" value="Spo7"/>
</dbReference>
<evidence type="ECO:0000313" key="14">
    <source>
        <dbReference type="Proteomes" id="UP000012073"/>
    </source>
</evidence>
<evidence type="ECO:0000256" key="12">
    <source>
        <dbReference type="SAM" id="Phobius"/>
    </source>
</evidence>
<keyword evidence="6 12" id="KW-1133">Transmembrane helix</keyword>
<dbReference type="PANTHER" id="PTHR20996:SF1">
    <property type="entry name" value="NUCLEAR ENVELOPE PHOSPHATASE-REGULATORY SUBUNIT 1"/>
    <property type="match status" value="1"/>
</dbReference>
<dbReference type="GO" id="GO:0005737">
    <property type="term" value="C:cytoplasm"/>
    <property type="evidence" value="ECO:0007669"/>
    <property type="project" value="UniProtKB-SubCell"/>
</dbReference>
<dbReference type="InterPro" id="IPR019168">
    <property type="entry name" value="NEP1-R1"/>
</dbReference>
<dbReference type="GO" id="GO:0071595">
    <property type="term" value="C:Nem1-Spo7 phosphatase complex"/>
    <property type="evidence" value="ECO:0007669"/>
    <property type="project" value="InterPro"/>
</dbReference>
<keyword evidence="4" id="KW-0963">Cytoplasm</keyword>
<evidence type="ECO:0000256" key="8">
    <source>
        <dbReference type="ARBA" id="ARBA00023136"/>
    </source>
</evidence>
<dbReference type="Pfam" id="PF03907">
    <property type="entry name" value="Spo7"/>
    <property type="match status" value="1"/>
</dbReference>
<evidence type="ECO:0000256" key="11">
    <source>
        <dbReference type="SAM" id="MobiDB-lite"/>
    </source>
</evidence>
<name>R7Q7J1_CHOCR</name>
<dbReference type="RefSeq" id="XP_005713793.1">
    <property type="nucleotide sequence ID" value="XM_005713736.1"/>
</dbReference>
<evidence type="ECO:0000256" key="9">
    <source>
        <dbReference type="ARBA" id="ARBA00023242"/>
    </source>
</evidence>
<evidence type="ECO:0000256" key="7">
    <source>
        <dbReference type="ARBA" id="ARBA00023098"/>
    </source>
</evidence>
<keyword evidence="5 12" id="KW-0812">Transmembrane</keyword>
<dbReference type="GO" id="GO:0006629">
    <property type="term" value="P:lipid metabolic process"/>
    <property type="evidence" value="ECO:0007669"/>
    <property type="project" value="UniProtKB-KW"/>
</dbReference>
<feature type="compositionally biased region" description="Pro residues" evidence="11">
    <location>
        <begin position="10"/>
        <end position="29"/>
    </location>
</feature>
<gene>
    <name evidence="13" type="ORF">CHC_T00002479001</name>
</gene>
<dbReference type="EMBL" id="HG001664">
    <property type="protein sequence ID" value="CDF33974.1"/>
    <property type="molecule type" value="Genomic_DNA"/>
</dbReference>
<accession>R7Q7J1</accession>
<evidence type="ECO:0000313" key="13">
    <source>
        <dbReference type="EMBL" id="CDF33974.1"/>
    </source>
</evidence>
<evidence type="ECO:0000256" key="10">
    <source>
        <dbReference type="ARBA" id="ARBA00030458"/>
    </source>
</evidence>
<evidence type="ECO:0000256" key="6">
    <source>
        <dbReference type="ARBA" id="ARBA00022989"/>
    </source>
</evidence>
<sequence>MQASLHPHSSSPPPSASSPPPPPGHPPPCANVKVAAQQPLDRVEELSLRQAALSSMQRSPSGSSSSQGKAPPLDPATQLQDIRLFERNLGKSVNSLRQLRRRYLVVVGLLIASSAYWTWRLRQKLTESAPRETQESMRLWFAWALLGIAPTVIFFAAMYQSTVVMPSRFVERLNRSLSHYHVAYSAENGRLLRAAKPELETNFRQPVRLRASYRGRAKSSER</sequence>
<feature type="transmembrane region" description="Helical" evidence="12">
    <location>
        <begin position="139"/>
        <end position="159"/>
    </location>
</feature>
<comment type="similarity">
    <text evidence="3">Belongs to the CNEP1R1 family.</text>
</comment>
<feature type="region of interest" description="Disordered" evidence="11">
    <location>
        <begin position="1"/>
        <end position="75"/>
    </location>
</feature>
<evidence type="ECO:0000256" key="3">
    <source>
        <dbReference type="ARBA" id="ARBA00010998"/>
    </source>
</evidence>
<comment type="subcellular location">
    <subcellularLocation>
        <location evidence="2">Cytoplasm</location>
    </subcellularLocation>
    <subcellularLocation>
        <location evidence="1">Nucleus membrane</location>
        <topology evidence="1">Multi-pass membrane protein</topology>
    </subcellularLocation>
</comment>
<dbReference type="PANTHER" id="PTHR20996">
    <property type="entry name" value="NUCLEAR ENVELOPE PHOSPHATASE-REGULATORY SUBUNIT 1"/>
    <property type="match status" value="1"/>
</dbReference>
<reference evidence="14" key="1">
    <citation type="journal article" date="2013" name="Proc. Natl. Acad. Sci. U.S.A.">
        <title>Genome structure and metabolic features in the red seaweed Chondrus crispus shed light on evolution of the Archaeplastida.</title>
        <authorList>
            <person name="Collen J."/>
            <person name="Porcel B."/>
            <person name="Carre W."/>
            <person name="Ball S.G."/>
            <person name="Chaparro C."/>
            <person name="Tonon T."/>
            <person name="Barbeyron T."/>
            <person name="Michel G."/>
            <person name="Noel B."/>
            <person name="Valentin K."/>
            <person name="Elias M."/>
            <person name="Artiguenave F."/>
            <person name="Arun A."/>
            <person name="Aury J.M."/>
            <person name="Barbosa-Neto J.F."/>
            <person name="Bothwell J.H."/>
            <person name="Bouget F.Y."/>
            <person name="Brillet L."/>
            <person name="Cabello-Hurtado F."/>
            <person name="Capella-Gutierrez S."/>
            <person name="Charrier B."/>
            <person name="Cladiere L."/>
            <person name="Cock J.M."/>
            <person name="Coelho S.M."/>
            <person name="Colleoni C."/>
            <person name="Czjzek M."/>
            <person name="Da Silva C."/>
            <person name="Delage L."/>
            <person name="Denoeud F."/>
            <person name="Deschamps P."/>
            <person name="Dittami S.M."/>
            <person name="Gabaldon T."/>
            <person name="Gachon C.M."/>
            <person name="Groisillier A."/>
            <person name="Herve C."/>
            <person name="Jabbari K."/>
            <person name="Katinka M."/>
            <person name="Kloareg B."/>
            <person name="Kowalczyk N."/>
            <person name="Labadie K."/>
            <person name="Leblanc C."/>
            <person name="Lopez P.J."/>
            <person name="McLachlan D.H."/>
            <person name="Meslet-Cladiere L."/>
            <person name="Moustafa A."/>
            <person name="Nehr Z."/>
            <person name="Nyvall Collen P."/>
            <person name="Panaud O."/>
            <person name="Partensky F."/>
            <person name="Poulain J."/>
            <person name="Rensing S.A."/>
            <person name="Rousvoal S."/>
            <person name="Samson G."/>
            <person name="Symeonidi A."/>
            <person name="Weissenbach J."/>
            <person name="Zambounis A."/>
            <person name="Wincker P."/>
            <person name="Boyen C."/>
        </authorList>
    </citation>
    <scope>NUCLEOTIDE SEQUENCE [LARGE SCALE GENOMIC DNA]</scope>
    <source>
        <strain evidence="14">cv. Stackhouse</strain>
    </source>
</reference>
<proteinExistence type="inferred from homology"/>
<evidence type="ECO:0000256" key="1">
    <source>
        <dbReference type="ARBA" id="ARBA00004232"/>
    </source>
</evidence>
<evidence type="ECO:0000256" key="4">
    <source>
        <dbReference type="ARBA" id="ARBA00022490"/>
    </source>
</evidence>
<dbReference type="GO" id="GO:0019888">
    <property type="term" value="F:protein phosphatase regulator activity"/>
    <property type="evidence" value="ECO:0007669"/>
    <property type="project" value="InterPro"/>
</dbReference>
<keyword evidence="8 12" id="KW-0472">Membrane</keyword>
<dbReference type="Gramene" id="CDF33974">
    <property type="protein sequence ID" value="CDF33974"/>
    <property type="gene ID" value="CHC_T00002479001"/>
</dbReference>
<protein>
    <recommendedName>
        <fullName evidence="10">Transmembrane protein 188</fullName>
    </recommendedName>
</protein>
<evidence type="ECO:0000256" key="5">
    <source>
        <dbReference type="ARBA" id="ARBA00022692"/>
    </source>
</evidence>
<feature type="transmembrane region" description="Helical" evidence="12">
    <location>
        <begin position="103"/>
        <end position="119"/>
    </location>
</feature>
<dbReference type="AlphaFoldDB" id="R7Q7J1"/>
<dbReference type="GeneID" id="17321509"/>
<keyword evidence="9" id="KW-0539">Nucleus</keyword>
<dbReference type="OrthoDB" id="10655323at2759"/>
<keyword evidence="7" id="KW-0443">Lipid metabolism</keyword>
<organism evidence="13 14">
    <name type="scientific">Chondrus crispus</name>
    <name type="common">Carrageen Irish moss</name>
    <name type="synonym">Polymorpha crispa</name>
    <dbReference type="NCBI Taxonomy" id="2769"/>
    <lineage>
        <taxon>Eukaryota</taxon>
        <taxon>Rhodophyta</taxon>
        <taxon>Florideophyceae</taxon>
        <taxon>Rhodymeniophycidae</taxon>
        <taxon>Gigartinales</taxon>
        <taxon>Gigartinaceae</taxon>
        <taxon>Chondrus</taxon>
    </lineage>
</organism>
<keyword evidence="14" id="KW-1185">Reference proteome</keyword>
<dbReference type="GO" id="GO:0031965">
    <property type="term" value="C:nuclear membrane"/>
    <property type="evidence" value="ECO:0007669"/>
    <property type="project" value="UniProtKB-SubCell"/>
</dbReference>
<feature type="compositionally biased region" description="Low complexity" evidence="11">
    <location>
        <begin position="54"/>
        <end position="66"/>
    </location>
</feature>
<dbReference type="KEGG" id="ccp:CHC_T00002479001"/>
<dbReference type="Proteomes" id="UP000012073">
    <property type="component" value="Unassembled WGS sequence"/>
</dbReference>